<dbReference type="GO" id="GO:0005886">
    <property type="term" value="C:plasma membrane"/>
    <property type="evidence" value="ECO:0007669"/>
    <property type="project" value="UniProtKB-SubCell"/>
</dbReference>
<reference evidence="7" key="1">
    <citation type="journal article" date="2020" name="MBio">
        <title>Horizontal gene transfer to a defensive symbiont with a reduced genome amongst a multipartite beetle microbiome.</title>
        <authorList>
            <person name="Waterworth S.C."/>
            <person name="Florez L.V."/>
            <person name="Rees E.R."/>
            <person name="Hertweck C."/>
            <person name="Kaltenpoth M."/>
            <person name="Kwan J.C."/>
        </authorList>
    </citation>
    <scope>NUCLEOTIDE SEQUENCE [LARGE SCALE GENOMIC DNA]</scope>
</reference>
<feature type="transmembrane region" description="Helical" evidence="5">
    <location>
        <begin position="46"/>
        <end position="71"/>
    </location>
</feature>
<dbReference type="Pfam" id="PF04279">
    <property type="entry name" value="IspA"/>
    <property type="match status" value="1"/>
</dbReference>
<keyword evidence="1 5" id="KW-1003">Cell membrane</keyword>
<accession>A0A7V8FU78</accession>
<comment type="similarity">
    <text evidence="5">Belongs to the YciB family.</text>
</comment>
<feature type="transmembrane region" description="Helical" evidence="5">
    <location>
        <begin position="150"/>
        <end position="168"/>
    </location>
</feature>
<keyword evidence="2 5" id="KW-0812">Transmembrane</keyword>
<organism evidence="6 7">
    <name type="scientific">Herbaspirillum frisingense</name>
    <dbReference type="NCBI Taxonomy" id="92645"/>
    <lineage>
        <taxon>Bacteria</taxon>
        <taxon>Pseudomonadati</taxon>
        <taxon>Pseudomonadota</taxon>
        <taxon>Betaproteobacteria</taxon>
        <taxon>Burkholderiales</taxon>
        <taxon>Oxalobacteraceae</taxon>
        <taxon>Herbaspirillum</taxon>
    </lineage>
</organism>
<evidence type="ECO:0000313" key="7">
    <source>
        <dbReference type="Proteomes" id="UP000462435"/>
    </source>
</evidence>
<feature type="transmembrane region" description="Helical" evidence="5">
    <location>
        <begin position="109"/>
        <end position="129"/>
    </location>
</feature>
<keyword evidence="4 5" id="KW-0472">Membrane</keyword>
<evidence type="ECO:0000256" key="5">
    <source>
        <dbReference type="HAMAP-Rule" id="MF_00189"/>
    </source>
</evidence>
<dbReference type="EMBL" id="WNDX01000136">
    <property type="protein sequence ID" value="KAF1040380.1"/>
    <property type="molecule type" value="Genomic_DNA"/>
</dbReference>
<dbReference type="Proteomes" id="UP000462435">
    <property type="component" value="Unassembled WGS sequence"/>
</dbReference>
<proteinExistence type="inferred from homology"/>
<dbReference type="NCBIfam" id="TIGR00997">
    <property type="entry name" value="ispZ"/>
    <property type="match status" value="1"/>
</dbReference>
<dbReference type="NCBIfam" id="NF001325">
    <property type="entry name" value="PRK00259.1-3"/>
    <property type="match status" value="1"/>
</dbReference>
<gene>
    <name evidence="5 6" type="primary">yciB</name>
    <name evidence="6" type="ORF">GAK35_03492</name>
</gene>
<keyword evidence="5" id="KW-0997">Cell inner membrane</keyword>
<dbReference type="InterPro" id="IPR006008">
    <property type="entry name" value="YciB"/>
</dbReference>
<keyword evidence="3 5" id="KW-1133">Transmembrane helix</keyword>
<name>A0A7V8FU78_9BURK</name>
<sequence>MKFLFDLFPVILFFGVFKWAEGHPSAAHDLVMQYLGGAMSAGAVTAAQAPILLSTAVAIVASLAQIAWLLLRRRKVDAMLWVSLAIIVVFGGATIYFRDDTFIKWKPTILYWCFGAALLVSQLFMKKNLIRVMMEKQVSLPEPVWPRLNLAWILFFAAMGLLNLYVAFNYPLDTWVNFKMFGSMGLMFVFIIGQSLFLSKYMKDAE</sequence>
<evidence type="ECO:0000313" key="6">
    <source>
        <dbReference type="EMBL" id="KAF1040380.1"/>
    </source>
</evidence>
<dbReference type="PANTHER" id="PTHR36917:SF1">
    <property type="entry name" value="INNER MEMBRANE-SPANNING PROTEIN YCIB"/>
    <property type="match status" value="1"/>
</dbReference>
<protein>
    <recommendedName>
        <fullName evidence="5">Inner membrane-spanning protein YciB</fullName>
    </recommendedName>
</protein>
<evidence type="ECO:0000256" key="3">
    <source>
        <dbReference type="ARBA" id="ARBA00022989"/>
    </source>
</evidence>
<feature type="transmembrane region" description="Helical" evidence="5">
    <location>
        <begin position="78"/>
        <end position="97"/>
    </location>
</feature>
<evidence type="ECO:0000256" key="4">
    <source>
        <dbReference type="ARBA" id="ARBA00023136"/>
    </source>
</evidence>
<dbReference type="PANTHER" id="PTHR36917">
    <property type="entry name" value="INTRACELLULAR SEPTATION PROTEIN A-RELATED"/>
    <property type="match status" value="1"/>
</dbReference>
<dbReference type="HAMAP" id="MF_00189">
    <property type="entry name" value="YciB"/>
    <property type="match status" value="1"/>
</dbReference>
<feature type="transmembrane region" description="Helical" evidence="5">
    <location>
        <begin position="180"/>
        <end position="198"/>
    </location>
</feature>
<comment type="caution">
    <text evidence="6">The sequence shown here is derived from an EMBL/GenBank/DDBJ whole genome shotgun (WGS) entry which is preliminary data.</text>
</comment>
<dbReference type="AlphaFoldDB" id="A0A7V8FU78"/>
<evidence type="ECO:0000256" key="2">
    <source>
        <dbReference type="ARBA" id="ARBA00022692"/>
    </source>
</evidence>
<comment type="subcellular location">
    <subcellularLocation>
        <location evidence="5">Cell inner membrane</location>
        <topology evidence="5">Multi-pass membrane protein</topology>
    </subcellularLocation>
</comment>
<evidence type="ECO:0000256" key="1">
    <source>
        <dbReference type="ARBA" id="ARBA00022475"/>
    </source>
</evidence>
<comment type="function">
    <text evidence="5">Plays a role in cell envelope biogenesis, maintenance of cell envelope integrity and membrane homeostasis.</text>
</comment>